<dbReference type="EnsemblBacteria" id="ACZ18432">
    <property type="protein sequence ID" value="ACZ18432"/>
    <property type="gene ID" value="Taci_0192"/>
</dbReference>
<keyword evidence="2" id="KW-0560">Oxidoreductase</keyword>
<name>D1B829_THEAS</name>
<dbReference type="SUPFAM" id="SSF54665">
    <property type="entry name" value="CO dehydrogenase molybdoprotein N-domain-like"/>
    <property type="match status" value="1"/>
</dbReference>
<keyword evidence="5" id="KW-1185">Reference proteome</keyword>
<dbReference type="AlphaFoldDB" id="D1B829"/>
<gene>
    <name evidence="4" type="ordered locus">Taci_0192</name>
</gene>
<dbReference type="InterPro" id="IPR000674">
    <property type="entry name" value="Ald_Oxase/Xan_DH_a/b"/>
</dbReference>
<dbReference type="Proteomes" id="UP000002030">
    <property type="component" value="Chromosome"/>
</dbReference>
<dbReference type="eggNOG" id="COG1529">
    <property type="taxonomic scope" value="Bacteria"/>
</dbReference>
<dbReference type="OrthoDB" id="9759099at2"/>
<dbReference type="InterPro" id="IPR037165">
    <property type="entry name" value="AldOxase/xan_DH_Mopterin-bd_sf"/>
</dbReference>
<evidence type="ECO:0000259" key="3">
    <source>
        <dbReference type="SMART" id="SM01008"/>
    </source>
</evidence>
<feature type="domain" description="Aldehyde oxidase/xanthine dehydrogenase a/b hammerhead" evidence="3">
    <location>
        <begin position="20"/>
        <end position="133"/>
    </location>
</feature>
<dbReference type="Pfam" id="PF02738">
    <property type="entry name" value="MoCoBD_1"/>
    <property type="match status" value="1"/>
</dbReference>
<dbReference type="GO" id="GO:0016491">
    <property type="term" value="F:oxidoreductase activity"/>
    <property type="evidence" value="ECO:0007669"/>
    <property type="project" value="UniProtKB-KW"/>
</dbReference>
<dbReference type="InterPro" id="IPR036856">
    <property type="entry name" value="Ald_Oxase/Xan_DH_a/b_sf"/>
</dbReference>
<dbReference type="Gene3D" id="3.90.1170.50">
    <property type="entry name" value="Aldehyde oxidase/xanthine dehydrogenase, a/b hammerhead"/>
    <property type="match status" value="1"/>
</dbReference>
<proteinExistence type="predicted"/>
<dbReference type="SUPFAM" id="SSF56003">
    <property type="entry name" value="Molybdenum cofactor-binding domain"/>
    <property type="match status" value="1"/>
</dbReference>
<protein>
    <submittedName>
        <fullName evidence="4">Aldehyde oxidase and xanthine dehydrogenase molybdopterin binding protein</fullName>
    </submittedName>
</protein>
<dbReference type="KEGG" id="tai:Taci_0192"/>
<sequence>MREGKVGIPLNRLDGEAKVRGTFRFLADRLPGDVLHGRLITSPVANGWVHGFQVSEANRVDGLVRIFTPQDDPLLKPFNSAVYMEDQTDLRDERIFTDRPLFVGDIVGAVLARTPQGAAEAALRVRVLCQAMEPVVSIHQALERPFLDSRPGRLEGRISAGEEVHQEECETLSVTASTPKVHHGAMEPHICLSYMDGPTLVVESPCQMPFAVRYVLSQALGLPMSRVRVIKAPMGGTFGGKQEVILETRCALMTLLTGRPVLLTTSREETINSTRSRAATVGQVHMTARRDGRILSRRIHVICDAGAYASGGHRITMAMGKKAFRLYRIPHQEFLGITVFTNTVPSGPCRGYGSPQIHAITEIAMDLMARRLRMDPAELRLRNLVHPFDPDPTGAPNLGNARVRDCLTRGMEAFRWAERRDELENGKGGRFVQGVGLACASHGNGYFGSPFLDVMGISIRLAEDGSALVSGAFQELGNGTMTAMTQIAAQALSLPVERVFVSEADTHLSPFDVGCVASRVTYVCGSAVLEAARSLKDLMAEAFLRLAGLEGDPSRVRFADGRLELDGTSMTYRDLATRALRELKLELASHGTHHPVDNPASFGVHFAQVEVDTLTGLVRVTDYLACHDVGRAINPKLLRGQILGGVQMGIGMALSEELRYDRSGRPLCGSLSRYHMPNCPDMPDVKVLLVEEGEEGGPFGAKSIGEIATVPVAPAICNAVNMALGTSMTELPFTPERIVSAMNGGNVR</sequence>
<dbReference type="Pfam" id="PF20256">
    <property type="entry name" value="MoCoBD_2"/>
    <property type="match status" value="1"/>
</dbReference>
<dbReference type="PANTHER" id="PTHR11908">
    <property type="entry name" value="XANTHINE DEHYDROGENASE"/>
    <property type="match status" value="1"/>
</dbReference>
<dbReference type="STRING" id="525903.Taci_0192"/>
<dbReference type="PANTHER" id="PTHR11908:SF132">
    <property type="entry name" value="ALDEHYDE OXIDASE 1-RELATED"/>
    <property type="match status" value="1"/>
</dbReference>
<dbReference type="EMBL" id="CP001818">
    <property type="protein sequence ID" value="ACZ18432.1"/>
    <property type="molecule type" value="Genomic_DNA"/>
</dbReference>
<evidence type="ECO:0000313" key="4">
    <source>
        <dbReference type="EMBL" id="ACZ18432.1"/>
    </source>
</evidence>
<dbReference type="HOGENOM" id="CLU_001681_2_1_0"/>
<evidence type="ECO:0000313" key="5">
    <source>
        <dbReference type="Proteomes" id="UP000002030"/>
    </source>
</evidence>
<organism evidence="4 5">
    <name type="scientific">Thermanaerovibrio acidaminovorans (strain ATCC 49978 / DSM 6589 / Su883)</name>
    <name type="common">Selenomonas acidaminovorans</name>
    <dbReference type="NCBI Taxonomy" id="525903"/>
    <lineage>
        <taxon>Bacteria</taxon>
        <taxon>Thermotogati</taxon>
        <taxon>Synergistota</taxon>
        <taxon>Synergistia</taxon>
        <taxon>Synergistales</taxon>
        <taxon>Synergistaceae</taxon>
        <taxon>Thermanaerovibrio</taxon>
    </lineage>
</organism>
<reference evidence="4 5" key="1">
    <citation type="journal article" date="2009" name="Stand. Genomic Sci.">
        <title>Complete genome sequence of Thermanaerovibrio acidaminovorans type strain (Su883).</title>
        <authorList>
            <person name="Chovatia M."/>
            <person name="Sikorski J."/>
            <person name="Schroder M."/>
            <person name="Lapidus A."/>
            <person name="Nolan M."/>
            <person name="Tice H."/>
            <person name="Glavina Del Rio T."/>
            <person name="Copeland A."/>
            <person name="Cheng J.F."/>
            <person name="Lucas S."/>
            <person name="Chen F."/>
            <person name="Bruce D."/>
            <person name="Goodwin L."/>
            <person name="Pitluck S."/>
            <person name="Ivanova N."/>
            <person name="Mavromatis K."/>
            <person name="Ovchinnikova G."/>
            <person name="Pati A."/>
            <person name="Chen A."/>
            <person name="Palaniappan K."/>
            <person name="Land M."/>
            <person name="Hauser L."/>
            <person name="Chang Y.J."/>
            <person name="Jeffries C.D."/>
            <person name="Chain P."/>
            <person name="Saunders E."/>
            <person name="Detter J.C."/>
            <person name="Brettin T."/>
            <person name="Rohde M."/>
            <person name="Goker M."/>
            <person name="Spring S."/>
            <person name="Bristow J."/>
            <person name="Markowitz V."/>
            <person name="Hugenholtz P."/>
            <person name="Kyrpides N.C."/>
            <person name="Klenk H.P."/>
            <person name="Eisen J.A."/>
        </authorList>
    </citation>
    <scope>NUCLEOTIDE SEQUENCE [LARGE SCALE GENOMIC DNA]</scope>
    <source>
        <strain evidence="5">ATCC 49978 / DSM 6589 / Su883</strain>
    </source>
</reference>
<dbReference type="Pfam" id="PF01315">
    <property type="entry name" value="Ald_Xan_dh_C"/>
    <property type="match status" value="1"/>
</dbReference>
<dbReference type="InterPro" id="IPR046867">
    <property type="entry name" value="AldOxase/xan_DH_MoCoBD2"/>
</dbReference>
<dbReference type="GO" id="GO:0005506">
    <property type="term" value="F:iron ion binding"/>
    <property type="evidence" value="ECO:0007669"/>
    <property type="project" value="InterPro"/>
</dbReference>
<accession>D1B829</accession>
<dbReference type="InterPro" id="IPR016208">
    <property type="entry name" value="Ald_Oxase/xanthine_DH-like"/>
</dbReference>
<evidence type="ECO:0000256" key="1">
    <source>
        <dbReference type="ARBA" id="ARBA00022505"/>
    </source>
</evidence>
<dbReference type="SMART" id="SM01008">
    <property type="entry name" value="Ald_Xan_dh_C"/>
    <property type="match status" value="1"/>
</dbReference>
<dbReference type="RefSeq" id="WP_012868948.1">
    <property type="nucleotide sequence ID" value="NC_013522.1"/>
</dbReference>
<evidence type="ECO:0000256" key="2">
    <source>
        <dbReference type="ARBA" id="ARBA00023002"/>
    </source>
</evidence>
<dbReference type="InterPro" id="IPR008274">
    <property type="entry name" value="AldOxase/xan_DH_MoCoBD1"/>
</dbReference>
<dbReference type="Gene3D" id="3.30.365.10">
    <property type="entry name" value="Aldehyde oxidase/xanthine dehydrogenase, molybdopterin binding domain"/>
    <property type="match status" value="5"/>
</dbReference>
<dbReference type="PATRIC" id="fig|525903.6.peg.195"/>
<keyword evidence="1" id="KW-0500">Molybdenum</keyword>